<dbReference type="AlphaFoldDB" id="A0A2N5P5P3"/>
<evidence type="ECO:0000256" key="3">
    <source>
        <dbReference type="ARBA" id="ARBA00022741"/>
    </source>
</evidence>
<dbReference type="GO" id="GO:0005524">
    <property type="term" value="F:ATP binding"/>
    <property type="evidence" value="ECO:0007669"/>
    <property type="project" value="UniProtKB-KW"/>
</dbReference>
<comment type="caution">
    <text evidence="6">The sequence shown here is derived from an EMBL/GenBank/DDBJ whole genome shotgun (WGS) entry which is preliminary data.</text>
</comment>
<evidence type="ECO:0000256" key="4">
    <source>
        <dbReference type="ARBA" id="ARBA00022840"/>
    </source>
</evidence>
<dbReference type="CDD" id="cd03255">
    <property type="entry name" value="ABC_MJ0796_LolCDE_FtsE"/>
    <property type="match status" value="1"/>
</dbReference>
<dbReference type="PANTHER" id="PTHR42798">
    <property type="entry name" value="LIPOPROTEIN-RELEASING SYSTEM ATP-BINDING PROTEIN LOLD"/>
    <property type="match status" value="1"/>
</dbReference>
<gene>
    <name evidence="6" type="ORF">CDL26_14145</name>
</gene>
<dbReference type="InterPro" id="IPR027417">
    <property type="entry name" value="P-loop_NTPase"/>
</dbReference>
<proteinExistence type="inferred from homology"/>
<dbReference type="Pfam" id="PF00005">
    <property type="entry name" value="ABC_tran"/>
    <property type="match status" value="1"/>
</dbReference>
<dbReference type="PANTHER" id="PTHR42798:SF2">
    <property type="entry name" value="ABC TRANSPORTER ATP-BINDING PROTEIN MG467-RELATED"/>
    <property type="match status" value="1"/>
</dbReference>
<protein>
    <submittedName>
        <fullName evidence="6">ABC transporter ATP-binding protein</fullName>
    </submittedName>
</protein>
<dbReference type="InterPro" id="IPR003439">
    <property type="entry name" value="ABC_transporter-like_ATP-bd"/>
</dbReference>
<evidence type="ECO:0000259" key="5">
    <source>
        <dbReference type="PROSITE" id="PS50893"/>
    </source>
</evidence>
<name>A0A2N5P5P3_MEDGN</name>
<dbReference type="GO" id="GO:0098796">
    <property type="term" value="C:membrane protein complex"/>
    <property type="evidence" value="ECO:0007669"/>
    <property type="project" value="UniProtKB-ARBA"/>
</dbReference>
<keyword evidence="4 6" id="KW-0067">ATP-binding</keyword>
<dbReference type="GO" id="GO:0016887">
    <property type="term" value="F:ATP hydrolysis activity"/>
    <property type="evidence" value="ECO:0007669"/>
    <property type="project" value="InterPro"/>
</dbReference>
<dbReference type="FunFam" id="3.40.50.300:FF:000032">
    <property type="entry name" value="Export ABC transporter ATP-binding protein"/>
    <property type="match status" value="1"/>
</dbReference>
<dbReference type="InterPro" id="IPR003593">
    <property type="entry name" value="AAA+_ATPase"/>
</dbReference>
<dbReference type="Gene3D" id="3.40.50.300">
    <property type="entry name" value="P-loop containing nucleotide triphosphate hydrolases"/>
    <property type="match status" value="1"/>
</dbReference>
<evidence type="ECO:0000313" key="6">
    <source>
        <dbReference type="EMBL" id="PLT70448.1"/>
    </source>
</evidence>
<sequence length="232" mass="25906">MYIEVKNLNKNYGDADNMVKVLQDISFCIEKGSICTILGPSGSGKSTLLNILGGLENADSGEVMIGDTDILKLNSKKLSLFRRKNFGFVFQFYNLIPNLTVRENVEVCEYLSEEPLSVDELFGILGMAEHQKKFPRQISGGQQQRTALARALSKNPSVLLCDEPTGALDYKASKELLELLEQINKRYNTTIIIVTHNMAIADMSDQVLTIRDGKIAKNIKNDNRKSAAEIEW</sequence>
<dbReference type="InterPro" id="IPR017911">
    <property type="entry name" value="MacB-like_ATP-bd"/>
</dbReference>
<reference evidence="6 7" key="1">
    <citation type="journal article" date="2017" name="Genome Med.">
        <title>A novel Ruminococcus gnavus clade enriched in inflammatory bowel disease patients.</title>
        <authorList>
            <person name="Hall A.B."/>
            <person name="Yassour M."/>
            <person name="Sauk J."/>
            <person name="Garner A."/>
            <person name="Jiang X."/>
            <person name="Arthur T."/>
            <person name="Lagoudas G.K."/>
            <person name="Vatanen T."/>
            <person name="Fornelos N."/>
            <person name="Wilson R."/>
            <person name="Bertha M."/>
            <person name="Cohen M."/>
            <person name="Garber J."/>
            <person name="Khalili H."/>
            <person name="Gevers D."/>
            <person name="Ananthakrishnan A.N."/>
            <person name="Kugathasan S."/>
            <person name="Lander E.S."/>
            <person name="Blainey P."/>
            <person name="Vlamakis H."/>
            <person name="Xavier R.J."/>
            <person name="Huttenhower C."/>
        </authorList>
    </citation>
    <scope>NUCLEOTIDE SEQUENCE [LARGE SCALE GENOMIC DNA]</scope>
    <source>
        <strain evidence="6 7">RJX1124</strain>
    </source>
</reference>
<dbReference type="Proteomes" id="UP000234891">
    <property type="component" value="Unassembled WGS sequence"/>
</dbReference>
<dbReference type="SUPFAM" id="SSF52540">
    <property type="entry name" value="P-loop containing nucleoside triphosphate hydrolases"/>
    <property type="match status" value="1"/>
</dbReference>
<evidence type="ECO:0000313" key="7">
    <source>
        <dbReference type="Proteomes" id="UP000234891"/>
    </source>
</evidence>
<feature type="domain" description="ABC transporter" evidence="5">
    <location>
        <begin position="3"/>
        <end position="230"/>
    </location>
</feature>
<dbReference type="EMBL" id="NIHS01000034">
    <property type="protein sequence ID" value="PLT70448.1"/>
    <property type="molecule type" value="Genomic_DNA"/>
</dbReference>
<comment type="similarity">
    <text evidence="1">Belongs to the ABC transporter superfamily.</text>
</comment>
<keyword evidence="3" id="KW-0547">Nucleotide-binding</keyword>
<keyword evidence="2" id="KW-0813">Transport</keyword>
<dbReference type="GO" id="GO:0022857">
    <property type="term" value="F:transmembrane transporter activity"/>
    <property type="evidence" value="ECO:0007669"/>
    <property type="project" value="UniProtKB-ARBA"/>
</dbReference>
<dbReference type="RefSeq" id="WP_101871346.1">
    <property type="nucleotide sequence ID" value="NZ_NIHS01000034.1"/>
</dbReference>
<dbReference type="PROSITE" id="PS50893">
    <property type="entry name" value="ABC_TRANSPORTER_2"/>
    <property type="match status" value="1"/>
</dbReference>
<organism evidence="6 7">
    <name type="scientific">Mediterraneibacter gnavus</name>
    <name type="common">Ruminococcus gnavus</name>
    <dbReference type="NCBI Taxonomy" id="33038"/>
    <lineage>
        <taxon>Bacteria</taxon>
        <taxon>Bacillati</taxon>
        <taxon>Bacillota</taxon>
        <taxon>Clostridia</taxon>
        <taxon>Lachnospirales</taxon>
        <taxon>Lachnospiraceae</taxon>
        <taxon>Mediterraneibacter</taxon>
    </lineage>
</organism>
<evidence type="ECO:0000256" key="2">
    <source>
        <dbReference type="ARBA" id="ARBA00022448"/>
    </source>
</evidence>
<evidence type="ECO:0000256" key="1">
    <source>
        <dbReference type="ARBA" id="ARBA00005417"/>
    </source>
</evidence>
<accession>A0A2N5P5P3</accession>
<dbReference type="SMART" id="SM00382">
    <property type="entry name" value="AAA"/>
    <property type="match status" value="1"/>
</dbReference>